<keyword evidence="4" id="KW-0732">Signal</keyword>
<keyword evidence="8" id="KW-0675">Receptor</keyword>
<dbReference type="GO" id="GO:0016020">
    <property type="term" value="C:membrane"/>
    <property type="evidence" value="ECO:0007669"/>
    <property type="project" value="UniProtKB-SubCell"/>
</dbReference>
<evidence type="ECO:0000256" key="9">
    <source>
        <dbReference type="ARBA" id="ARBA00023180"/>
    </source>
</evidence>
<reference evidence="12" key="1">
    <citation type="submission" date="2023-02" db="EMBL/GenBank/DDBJ databases">
        <title>Genome of toxic invasive species Heracleum sosnowskyi carries increased number of genes despite the absence of recent whole-genome duplications.</title>
        <authorList>
            <person name="Schelkunov M."/>
            <person name="Shtratnikova V."/>
            <person name="Makarenko M."/>
            <person name="Klepikova A."/>
            <person name="Omelchenko D."/>
            <person name="Novikova G."/>
            <person name="Obukhova E."/>
            <person name="Bogdanov V."/>
            <person name="Penin A."/>
            <person name="Logacheva M."/>
        </authorList>
    </citation>
    <scope>NUCLEOTIDE SEQUENCE</scope>
    <source>
        <strain evidence="12">Hsosn_3</strain>
        <tissue evidence="12">Leaf</tissue>
    </source>
</reference>
<dbReference type="PANTHER" id="PTHR27000">
    <property type="entry name" value="LEUCINE-RICH REPEAT RECEPTOR-LIKE PROTEIN KINASE FAMILY PROTEIN-RELATED"/>
    <property type="match status" value="1"/>
</dbReference>
<evidence type="ECO:0000256" key="7">
    <source>
        <dbReference type="ARBA" id="ARBA00023136"/>
    </source>
</evidence>
<accession>A0AAD8MM48</accession>
<keyword evidence="3 11" id="KW-0812">Transmembrane</keyword>
<dbReference type="InterPro" id="IPR001611">
    <property type="entry name" value="Leu-rich_rpt"/>
</dbReference>
<evidence type="ECO:0000256" key="3">
    <source>
        <dbReference type="ARBA" id="ARBA00022692"/>
    </source>
</evidence>
<evidence type="ECO:0000256" key="5">
    <source>
        <dbReference type="ARBA" id="ARBA00022737"/>
    </source>
</evidence>
<name>A0AAD8MM48_9APIA</name>
<keyword evidence="2" id="KW-0433">Leucine-rich repeat</keyword>
<evidence type="ECO:0000256" key="1">
    <source>
        <dbReference type="ARBA" id="ARBA00004479"/>
    </source>
</evidence>
<dbReference type="PANTHER" id="PTHR27000:SF711">
    <property type="entry name" value="PROTEIN KINASE DOMAIN-CONTAINING PROTEIN"/>
    <property type="match status" value="1"/>
</dbReference>
<keyword evidence="7 11" id="KW-0472">Membrane</keyword>
<evidence type="ECO:0000256" key="11">
    <source>
        <dbReference type="SAM" id="Phobius"/>
    </source>
</evidence>
<comment type="caution">
    <text evidence="12">The sequence shown here is derived from an EMBL/GenBank/DDBJ whole genome shotgun (WGS) entry which is preliminary data.</text>
</comment>
<keyword evidence="13" id="KW-1185">Reference proteome</keyword>
<dbReference type="Pfam" id="PF13855">
    <property type="entry name" value="LRR_8"/>
    <property type="match status" value="1"/>
</dbReference>
<protein>
    <submittedName>
        <fullName evidence="12">Uncharacterized protein</fullName>
    </submittedName>
</protein>
<dbReference type="SUPFAM" id="SSF52058">
    <property type="entry name" value="L domain-like"/>
    <property type="match status" value="1"/>
</dbReference>
<dbReference type="Proteomes" id="UP001237642">
    <property type="component" value="Unassembled WGS sequence"/>
</dbReference>
<dbReference type="Gene3D" id="3.80.10.10">
    <property type="entry name" value="Ribonuclease Inhibitor"/>
    <property type="match status" value="2"/>
</dbReference>
<evidence type="ECO:0000256" key="4">
    <source>
        <dbReference type="ARBA" id="ARBA00022729"/>
    </source>
</evidence>
<dbReference type="AlphaFoldDB" id="A0AAD8MM48"/>
<gene>
    <name evidence="12" type="ORF">POM88_025105</name>
</gene>
<evidence type="ECO:0000313" key="13">
    <source>
        <dbReference type="Proteomes" id="UP001237642"/>
    </source>
</evidence>
<keyword evidence="5" id="KW-0677">Repeat</keyword>
<dbReference type="EMBL" id="JAUIZM010000006">
    <property type="protein sequence ID" value="KAK1378361.1"/>
    <property type="molecule type" value="Genomic_DNA"/>
</dbReference>
<proteinExistence type="predicted"/>
<organism evidence="12 13">
    <name type="scientific">Heracleum sosnowskyi</name>
    <dbReference type="NCBI Taxonomy" id="360622"/>
    <lineage>
        <taxon>Eukaryota</taxon>
        <taxon>Viridiplantae</taxon>
        <taxon>Streptophyta</taxon>
        <taxon>Embryophyta</taxon>
        <taxon>Tracheophyta</taxon>
        <taxon>Spermatophyta</taxon>
        <taxon>Magnoliopsida</taxon>
        <taxon>eudicotyledons</taxon>
        <taxon>Gunneridae</taxon>
        <taxon>Pentapetalae</taxon>
        <taxon>asterids</taxon>
        <taxon>campanulids</taxon>
        <taxon>Apiales</taxon>
        <taxon>Apiaceae</taxon>
        <taxon>Apioideae</taxon>
        <taxon>apioid superclade</taxon>
        <taxon>Tordylieae</taxon>
        <taxon>Tordyliinae</taxon>
        <taxon>Heracleum</taxon>
    </lineage>
</organism>
<keyword evidence="9" id="KW-0325">Glycoprotein</keyword>
<dbReference type="FunFam" id="3.80.10.10:FF:000041">
    <property type="entry name" value="LRR receptor-like serine/threonine-protein kinase ERECTA"/>
    <property type="match status" value="1"/>
</dbReference>
<feature type="region of interest" description="Disordered" evidence="10">
    <location>
        <begin position="135"/>
        <end position="159"/>
    </location>
</feature>
<evidence type="ECO:0000256" key="8">
    <source>
        <dbReference type="ARBA" id="ARBA00023170"/>
    </source>
</evidence>
<comment type="subcellular location">
    <subcellularLocation>
        <location evidence="1">Membrane</location>
        <topology evidence="1">Single-pass type I membrane protein</topology>
    </subcellularLocation>
</comment>
<evidence type="ECO:0000313" key="12">
    <source>
        <dbReference type="EMBL" id="KAK1378361.1"/>
    </source>
</evidence>
<sequence length="210" mass="23648">MPADNHLQFNSLETLIIANCPLTGSIPNWLQSCANLQFLDLSWNLLTGHIPYFFSEMRLLFYLDLSRNMLSEEIPEGLAKLKSLYNQNITNKKHSQDLNNPLIRIWNYLNNLSGNIPTGGQFTTFPSSSFEGNDDLSGYESSLDPSESKGKTRKNLAGTGDREDSIIGLPFVIGSIIAFVIVVTIGHLSGWLFPKEKANKRIEIAWRRTR</sequence>
<reference evidence="12" key="2">
    <citation type="submission" date="2023-05" db="EMBL/GenBank/DDBJ databases">
        <authorList>
            <person name="Schelkunov M.I."/>
        </authorList>
    </citation>
    <scope>NUCLEOTIDE SEQUENCE</scope>
    <source>
        <strain evidence="12">Hsosn_3</strain>
        <tissue evidence="12">Leaf</tissue>
    </source>
</reference>
<evidence type="ECO:0000256" key="10">
    <source>
        <dbReference type="SAM" id="MobiDB-lite"/>
    </source>
</evidence>
<evidence type="ECO:0000256" key="6">
    <source>
        <dbReference type="ARBA" id="ARBA00022989"/>
    </source>
</evidence>
<feature type="transmembrane region" description="Helical" evidence="11">
    <location>
        <begin position="171"/>
        <end position="193"/>
    </location>
</feature>
<keyword evidence="6 11" id="KW-1133">Transmembrane helix</keyword>
<evidence type="ECO:0000256" key="2">
    <source>
        <dbReference type="ARBA" id="ARBA00022614"/>
    </source>
</evidence>
<dbReference type="InterPro" id="IPR032675">
    <property type="entry name" value="LRR_dom_sf"/>
</dbReference>